<dbReference type="Gene3D" id="3.40.50.300">
    <property type="entry name" value="P-loop containing nucleotide triphosphate hydrolases"/>
    <property type="match status" value="1"/>
</dbReference>
<dbReference type="Proteomes" id="UP000290288">
    <property type="component" value="Unassembled WGS sequence"/>
</dbReference>
<comment type="caution">
    <text evidence="3">The sequence shown here is derived from an EMBL/GenBank/DDBJ whole genome shotgun (WGS) entry which is preliminary data.</text>
</comment>
<dbReference type="EMBL" id="SDEE01000323">
    <property type="protein sequence ID" value="RXW17659.1"/>
    <property type="molecule type" value="Genomic_DNA"/>
</dbReference>
<keyword evidence="4" id="KW-1185">Reference proteome</keyword>
<organism evidence="3 4">
    <name type="scientific">Candolleomyces aberdarensis</name>
    <dbReference type="NCBI Taxonomy" id="2316362"/>
    <lineage>
        <taxon>Eukaryota</taxon>
        <taxon>Fungi</taxon>
        <taxon>Dikarya</taxon>
        <taxon>Basidiomycota</taxon>
        <taxon>Agaricomycotina</taxon>
        <taxon>Agaricomycetes</taxon>
        <taxon>Agaricomycetidae</taxon>
        <taxon>Agaricales</taxon>
        <taxon>Agaricineae</taxon>
        <taxon>Psathyrellaceae</taxon>
        <taxon>Candolleomyces</taxon>
    </lineage>
</organism>
<evidence type="ECO:0000313" key="4">
    <source>
        <dbReference type="Proteomes" id="UP000290288"/>
    </source>
</evidence>
<keyword evidence="1" id="KW-0677">Repeat</keyword>
<evidence type="ECO:0000259" key="2">
    <source>
        <dbReference type="Pfam" id="PF24883"/>
    </source>
</evidence>
<sequence>MLFDLTRRLFELLQPIPDASHTRDRKLLPPDSACFPGTRKVVIKVIITWVSSSVWLQRKHIFYLSGFAGSGKSAIAQELCNRGQGDFRLVASFFFYQGATDRSQIGGLPNALAIQLAKAIPEAAPLILAAVEGDPDLASTKSRLALSARLQALFYGPFETIVGRGSLVQKWTSCPYLIVIDALDECEDKQGVQELLDCMFRFFKNKPFIPLRVFITSRVEQHIHVRLNGRGVRIEDLADHSSREDVETFMHAAFDTHTKGDPIVQEYIRKNGSWPNPSDTRKLVDYIGGSFSLASALFRFIFHGSGSQDGQLTPMDRLPLSLNLNPGLDALYSATLARSERLPHFREVISTLALIKTPLPVPGIAELLGLPTYAVSRVLLDLQAIIRAPDTDLVPVTFCHPSLRDFLTTEYRAGPFYVPPTFHLHLFFGCFVVSLKDRRRESSLRQWSKQTVVAYSVEYEDSHWREGHHVFDNQTARSMILNLCSQARRCPPLPESHAFYLDKLGIELLDMFKHKESMHMHIERVASLHREALTLRTSSDKARASTLDNLGIALCMQFEATGSTHVVEEAISLFRETRRLRPSPHPHLPVSLNNLGNALYALFQRSGCTDHIIEAIGVHREALGIRSSPDVDRSFSLDNLGNALHALYEDDGAISHIEEAISLYREALSLQHRPSTLSNLGDALRSRGEHSGCISDHDDAISLLERALSLLEGCSLVTRRWPLMNIGIAFYSRFRTSGSIEDLMQAIPFLRESLNLISSHRIYRHKSLRYLIMSLQVLYERNQSLLYLEEAIKHTRELLNQHYTVEHKRRGEWLDRLISLLRMMHVATGSRDAWNEITKIEDELKN</sequence>
<dbReference type="InterPro" id="IPR019734">
    <property type="entry name" value="TPR_rpt"/>
</dbReference>
<dbReference type="InterPro" id="IPR027417">
    <property type="entry name" value="P-loop_NTPase"/>
</dbReference>
<dbReference type="InterPro" id="IPR011990">
    <property type="entry name" value="TPR-like_helical_dom_sf"/>
</dbReference>
<dbReference type="SUPFAM" id="SSF52540">
    <property type="entry name" value="P-loop containing nucleoside triphosphate hydrolases"/>
    <property type="match status" value="1"/>
</dbReference>
<dbReference type="AlphaFoldDB" id="A0A4Q2DDS9"/>
<feature type="domain" description="Nephrocystin 3-like N-terminal" evidence="2">
    <location>
        <begin position="55"/>
        <end position="218"/>
    </location>
</feature>
<reference evidence="3 4" key="1">
    <citation type="submission" date="2019-01" db="EMBL/GenBank/DDBJ databases">
        <title>Draft genome sequence of Psathyrella aberdarensis IHI B618.</title>
        <authorList>
            <person name="Buettner E."/>
            <person name="Kellner H."/>
        </authorList>
    </citation>
    <scope>NUCLEOTIDE SEQUENCE [LARGE SCALE GENOMIC DNA]</scope>
    <source>
        <strain evidence="3 4">IHI B618</strain>
    </source>
</reference>
<name>A0A4Q2DDS9_9AGAR</name>
<dbReference type="Pfam" id="PF13374">
    <property type="entry name" value="TPR_10"/>
    <property type="match status" value="2"/>
</dbReference>
<dbReference type="Gene3D" id="1.25.40.10">
    <property type="entry name" value="Tetratricopeptide repeat domain"/>
    <property type="match status" value="2"/>
</dbReference>
<protein>
    <recommendedName>
        <fullName evidence="2">Nephrocystin 3-like N-terminal domain-containing protein</fullName>
    </recommendedName>
</protein>
<dbReference type="Pfam" id="PF24883">
    <property type="entry name" value="NPHP3_N"/>
    <property type="match status" value="1"/>
</dbReference>
<accession>A0A4Q2DDS9</accession>
<dbReference type="PANTHER" id="PTHR10039">
    <property type="entry name" value="AMELOGENIN"/>
    <property type="match status" value="1"/>
</dbReference>
<gene>
    <name evidence="3" type="ORF">EST38_g8191</name>
</gene>
<dbReference type="SUPFAM" id="SSF48452">
    <property type="entry name" value="TPR-like"/>
    <property type="match status" value="1"/>
</dbReference>
<proteinExistence type="predicted"/>
<evidence type="ECO:0000256" key="1">
    <source>
        <dbReference type="ARBA" id="ARBA00022737"/>
    </source>
</evidence>
<evidence type="ECO:0000313" key="3">
    <source>
        <dbReference type="EMBL" id="RXW17659.1"/>
    </source>
</evidence>
<dbReference type="InterPro" id="IPR056884">
    <property type="entry name" value="NPHP3-like_N"/>
</dbReference>
<dbReference type="OrthoDB" id="3217196at2759"/>
<dbReference type="SMART" id="SM00028">
    <property type="entry name" value="TPR"/>
    <property type="match status" value="3"/>
</dbReference>